<dbReference type="PANTHER" id="PTHR19944:SF86">
    <property type="entry name" value="HLA CLASS II HISTOCOMPATIBILITY ANTIGEN, DR ALPHA CHAIN"/>
    <property type="match status" value="1"/>
</dbReference>
<dbReference type="FunCoup" id="A0A6J2WMN9">
    <property type="interactions" value="1583"/>
</dbReference>
<evidence type="ECO:0000256" key="12">
    <source>
        <dbReference type="ARBA" id="ARBA00023319"/>
    </source>
</evidence>
<keyword evidence="11" id="KW-0491">MHC II</keyword>
<feature type="signal peptide" evidence="14">
    <location>
        <begin position="1"/>
        <end position="19"/>
    </location>
</feature>
<dbReference type="GeneID" id="115826993"/>
<accession>A0A6J2WMN9</accession>
<evidence type="ECO:0000256" key="9">
    <source>
        <dbReference type="ARBA" id="ARBA00023157"/>
    </source>
</evidence>
<dbReference type="InterPro" id="IPR001003">
    <property type="entry name" value="MHC_II_a_N"/>
</dbReference>
<dbReference type="GO" id="GO:0002504">
    <property type="term" value="P:antigen processing and presentation of peptide or polysaccharide antigen via MHC class II"/>
    <property type="evidence" value="ECO:0007669"/>
    <property type="project" value="UniProtKB-KW"/>
</dbReference>
<evidence type="ECO:0000256" key="13">
    <source>
        <dbReference type="SAM" id="Phobius"/>
    </source>
</evidence>
<dbReference type="InterPro" id="IPR036179">
    <property type="entry name" value="Ig-like_dom_sf"/>
</dbReference>
<evidence type="ECO:0000256" key="6">
    <source>
        <dbReference type="ARBA" id="ARBA00022989"/>
    </source>
</evidence>
<reference evidence="17" key="1">
    <citation type="submission" date="2025-08" db="UniProtKB">
        <authorList>
            <consortium name="RefSeq"/>
        </authorList>
    </citation>
    <scope>IDENTIFICATION</scope>
</reference>
<evidence type="ECO:0000256" key="8">
    <source>
        <dbReference type="ARBA" id="ARBA00023136"/>
    </source>
</evidence>
<dbReference type="PROSITE" id="PS00290">
    <property type="entry name" value="IG_MHC"/>
    <property type="match status" value="1"/>
</dbReference>
<dbReference type="GO" id="GO:0002250">
    <property type="term" value="P:adaptive immune response"/>
    <property type="evidence" value="ECO:0007669"/>
    <property type="project" value="UniProtKB-KW"/>
</dbReference>
<dbReference type="SUPFAM" id="SSF54452">
    <property type="entry name" value="MHC antigen-recognition domain"/>
    <property type="match status" value="1"/>
</dbReference>
<dbReference type="InterPro" id="IPR003597">
    <property type="entry name" value="Ig_C1-set"/>
</dbReference>
<comment type="subcellular location">
    <subcellularLocation>
        <location evidence="1">Membrane</location>
        <topology evidence="1">Single-pass type I membrane protein</topology>
    </subcellularLocation>
</comment>
<dbReference type="PROSITE" id="PS50835">
    <property type="entry name" value="IG_LIKE"/>
    <property type="match status" value="1"/>
</dbReference>
<feature type="domain" description="Ig-like" evidence="15">
    <location>
        <begin position="100"/>
        <end position="195"/>
    </location>
</feature>
<dbReference type="Pfam" id="PF07654">
    <property type="entry name" value="C1-set"/>
    <property type="match status" value="1"/>
</dbReference>
<evidence type="ECO:0000256" key="5">
    <source>
        <dbReference type="ARBA" id="ARBA00022859"/>
    </source>
</evidence>
<keyword evidence="7" id="KW-1064">Adaptive immunity</keyword>
<dbReference type="SMART" id="SM00920">
    <property type="entry name" value="MHC_II_alpha"/>
    <property type="match status" value="1"/>
</dbReference>
<dbReference type="Gene3D" id="2.60.40.10">
    <property type="entry name" value="Immunoglobulins"/>
    <property type="match status" value="1"/>
</dbReference>
<evidence type="ECO:0000313" key="16">
    <source>
        <dbReference type="Proteomes" id="UP000504632"/>
    </source>
</evidence>
<evidence type="ECO:0000256" key="10">
    <source>
        <dbReference type="ARBA" id="ARBA00023180"/>
    </source>
</evidence>
<sequence>MKLYLFILAILTAVVSTGAQVKHRDTGMFGCFDTKQGEYFYALDGDEMGHADYVQKKFFMTLPEFAAAFSYGDDMYADAEGKQGACKQNIQSSIKGHNNPEEVLEPPTGSLYPRNDVTLGMENRLICHVTGFFPPALKVRWTRNNEDVREGVAVSQFQPNKDGTFNMFSTLSITPEQGDIYTCTVEHQALQQPLTKEWDADSEITVPSIGPSVFCGVGLTVGLLGVAVGTFFLVKGNNCN</sequence>
<evidence type="ECO:0000256" key="1">
    <source>
        <dbReference type="ARBA" id="ARBA00004479"/>
    </source>
</evidence>
<evidence type="ECO:0000256" key="7">
    <source>
        <dbReference type="ARBA" id="ARBA00023130"/>
    </source>
</evidence>
<protein>
    <submittedName>
        <fullName evidence="17">RLA class II histocompatibility antigen, DP alpha-1 chain</fullName>
    </submittedName>
</protein>
<dbReference type="InterPro" id="IPR003006">
    <property type="entry name" value="Ig/MHC_CS"/>
</dbReference>
<comment type="similarity">
    <text evidence="2">Belongs to the MHC class II family.</text>
</comment>
<dbReference type="OrthoDB" id="8925804at2759"/>
<dbReference type="SMR" id="A0A6J2WMN9"/>
<keyword evidence="16" id="KW-1185">Reference proteome</keyword>
<dbReference type="InterPro" id="IPR050160">
    <property type="entry name" value="MHC/Immunoglobulin"/>
</dbReference>
<evidence type="ECO:0000256" key="4">
    <source>
        <dbReference type="ARBA" id="ARBA00022729"/>
    </source>
</evidence>
<feature type="chain" id="PRO_5026796679" evidence="14">
    <location>
        <begin position="20"/>
        <end position="240"/>
    </location>
</feature>
<keyword evidence="4 14" id="KW-0732">Signal</keyword>
<dbReference type="RefSeq" id="XP_030646810.1">
    <property type="nucleotide sequence ID" value="XM_030790950.1"/>
</dbReference>
<dbReference type="InterPro" id="IPR014745">
    <property type="entry name" value="MHC_II_a/b_N"/>
</dbReference>
<dbReference type="GO" id="GO:0042613">
    <property type="term" value="C:MHC class II protein complex"/>
    <property type="evidence" value="ECO:0007669"/>
    <property type="project" value="UniProtKB-KW"/>
</dbReference>
<dbReference type="InterPro" id="IPR011162">
    <property type="entry name" value="MHC_I/II-like_Ag-recog"/>
</dbReference>
<keyword evidence="6 13" id="KW-1133">Transmembrane helix</keyword>
<dbReference type="PANTHER" id="PTHR19944">
    <property type="entry name" value="MHC CLASS II-RELATED"/>
    <property type="match status" value="1"/>
</dbReference>
<evidence type="ECO:0000313" key="17">
    <source>
        <dbReference type="RefSeq" id="XP_030646810.1"/>
    </source>
</evidence>
<dbReference type="AlphaFoldDB" id="A0A6J2WMN9"/>
<feature type="transmembrane region" description="Helical" evidence="13">
    <location>
        <begin position="209"/>
        <end position="234"/>
    </location>
</feature>
<dbReference type="SMART" id="SM00407">
    <property type="entry name" value="IGc1"/>
    <property type="match status" value="1"/>
</dbReference>
<name>A0A6J2WMN9_CHACN</name>
<keyword evidence="9" id="KW-1015">Disulfide bond</keyword>
<dbReference type="SUPFAM" id="SSF48726">
    <property type="entry name" value="Immunoglobulin"/>
    <property type="match status" value="1"/>
</dbReference>
<gene>
    <name evidence="17" type="primary">LOC115826993</name>
</gene>
<organism evidence="16 17">
    <name type="scientific">Chanos chanos</name>
    <name type="common">Milkfish</name>
    <name type="synonym">Mugil chanos</name>
    <dbReference type="NCBI Taxonomy" id="29144"/>
    <lineage>
        <taxon>Eukaryota</taxon>
        <taxon>Metazoa</taxon>
        <taxon>Chordata</taxon>
        <taxon>Craniata</taxon>
        <taxon>Vertebrata</taxon>
        <taxon>Euteleostomi</taxon>
        <taxon>Actinopterygii</taxon>
        <taxon>Neopterygii</taxon>
        <taxon>Teleostei</taxon>
        <taxon>Ostariophysi</taxon>
        <taxon>Gonorynchiformes</taxon>
        <taxon>Chanidae</taxon>
        <taxon>Chanos</taxon>
    </lineage>
</organism>
<dbReference type="Pfam" id="PF00993">
    <property type="entry name" value="MHC_II_alpha"/>
    <property type="match status" value="1"/>
</dbReference>
<evidence type="ECO:0000256" key="11">
    <source>
        <dbReference type="ARBA" id="ARBA00023182"/>
    </source>
</evidence>
<keyword evidence="8 13" id="KW-0472">Membrane</keyword>
<dbReference type="InterPro" id="IPR007110">
    <property type="entry name" value="Ig-like_dom"/>
</dbReference>
<keyword evidence="12" id="KW-0393">Immunoglobulin domain</keyword>
<dbReference type="Proteomes" id="UP000504632">
    <property type="component" value="Chromosome 1"/>
</dbReference>
<dbReference type="Gene3D" id="3.10.320.10">
    <property type="entry name" value="Class II Histocompatibility Antigen, M Beta Chain, Chain B, domain 1"/>
    <property type="match status" value="1"/>
</dbReference>
<keyword evidence="5" id="KW-0391">Immunity</keyword>
<keyword evidence="10" id="KW-0325">Glycoprotein</keyword>
<keyword evidence="3 13" id="KW-0812">Transmembrane</keyword>
<dbReference type="InterPro" id="IPR013783">
    <property type="entry name" value="Ig-like_fold"/>
</dbReference>
<proteinExistence type="inferred from homology"/>
<evidence type="ECO:0000256" key="2">
    <source>
        <dbReference type="ARBA" id="ARBA00007394"/>
    </source>
</evidence>
<dbReference type="InParanoid" id="A0A6J2WMN9"/>
<evidence type="ECO:0000256" key="14">
    <source>
        <dbReference type="SAM" id="SignalP"/>
    </source>
</evidence>
<evidence type="ECO:0000259" key="15">
    <source>
        <dbReference type="PROSITE" id="PS50835"/>
    </source>
</evidence>
<evidence type="ECO:0000256" key="3">
    <source>
        <dbReference type="ARBA" id="ARBA00022692"/>
    </source>
</evidence>